<dbReference type="EMBL" id="JNVU01000037">
    <property type="protein sequence ID" value="KEI43646.1"/>
    <property type="molecule type" value="Genomic_DNA"/>
</dbReference>
<dbReference type="CDD" id="cd00551">
    <property type="entry name" value="AmyAc_family"/>
    <property type="match status" value="1"/>
</dbReference>
<dbReference type="AlphaFoldDB" id="A0A073AWG4"/>
<dbReference type="OrthoDB" id="3652041at2"/>
<dbReference type="InterPro" id="IPR017853">
    <property type="entry name" value="GH"/>
</dbReference>
<gene>
    <name evidence="1" type="ORF">GU90_15050</name>
</gene>
<comment type="caution">
    <text evidence="1">The sequence shown here is derived from an EMBL/GenBank/DDBJ whole genome shotgun (WGS) entry which is preliminary data.</text>
</comment>
<evidence type="ECO:0000313" key="1">
    <source>
        <dbReference type="EMBL" id="KEI43646.1"/>
    </source>
</evidence>
<protein>
    <submittedName>
        <fullName evidence="1">Uncharacterized protein</fullName>
    </submittedName>
</protein>
<dbReference type="STRING" id="28042.GU90_15050"/>
<organism evidence="1 2">
    <name type="scientific">Saccharopolyspora rectivirgula</name>
    <dbReference type="NCBI Taxonomy" id="28042"/>
    <lineage>
        <taxon>Bacteria</taxon>
        <taxon>Bacillati</taxon>
        <taxon>Actinomycetota</taxon>
        <taxon>Actinomycetes</taxon>
        <taxon>Pseudonocardiales</taxon>
        <taxon>Pseudonocardiaceae</taxon>
        <taxon>Saccharopolyspora</taxon>
    </lineage>
</organism>
<dbReference type="SUPFAM" id="SSF51445">
    <property type="entry name" value="(Trans)glycosidases"/>
    <property type="match status" value="1"/>
</dbReference>
<accession>A0A073AWG4</accession>
<reference evidence="1 2" key="1">
    <citation type="submission" date="2014-06" db="EMBL/GenBank/DDBJ databases">
        <title>Saccharopolyspora rectivirgula DSM-43113 Genome sequencing.</title>
        <authorList>
            <person name="Barrera C."/>
            <person name="Millon L."/>
            <person name="Rognon B."/>
            <person name="Zaugg C."/>
            <person name="Monod M."/>
        </authorList>
    </citation>
    <scope>NUCLEOTIDE SEQUENCE [LARGE SCALE GENOMIC DNA]</scope>
    <source>
        <strain evidence="1 2">DSM 43113</strain>
    </source>
</reference>
<name>A0A073AWG4_9PSEU</name>
<evidence type="ECO:0000313" key="2">
    <source>
        <dbReference type="Proteomes" id="UP000031419"/>
    </source>
</evidence>
<keyword evidence="2" id="KW-1185">Reference proteome</keyword>
<dbReference type="Gene3D" id="3.20.20.80">
    <property type="entry name" value="Glycosidases"/>
    <property type="match status" value="1"/>
</dbReference>
<dbReference type="eggNOG" id="COG1649">
    <property type="taxonomic scope" value="Bacteria"/>
</dbReference>
<sequence length="552" mass="62042">MALHDTDLSFDPRDPYFPVPGGSEVEWAVQVFTTDNGYGLDADRAQVGTTADGVRVRCDRYARLGQQVPAGSGEVEVQVREDDVLEWVIEVSCSEPIKSVKLLLRGLPEEPLRRGWWTPSTGRGWTHGADLRRFQLEYPGPDWPTPWVAAGDEAGGLVLAVRDPQLHRQILHVHRPSYATGPVVELVHVPAASARTTSYRVPPVRLRPSTTPSTVDSDLREHMSFVEESTRLETWDSRDDVPDWLRDVALVVTLHGQHWTGYVFNDFARMAEELRFVAQHIPPHRVLAYLTGWEGRYYHDYPQYRPGADLGGEAGFAELVDTAHRLGMHVMPMFGGHGANVNRYPAWEQAVIRNDTNRYVELLNRPDWDSDRIGEGDQVFLNPGEPGFRNHLVRSILALVRDFGIDAAFLDTLGYWFNDPRFPLLNGYRQLAAELHHQAPHLVLATEGWWDALMSIFPLCQQWLGVDRDLRKPWVLTDYARTTGHLAEGTPGPGSTGVHEKGFLPRPPDVARPGHIPVLGFADTTLEQHAEEVAEICRWAAEHAPAAELDQP</sequence>
<dbReference type="RefSeq" id="WP_029721912.1">
    <property type="nucleotide sequence ID" value="NZ_JNVU01000037.1"/>
</dbReference>
<dbReference type="Proteomes" id="UP000031419">
    <property type="component" value="Unassembled WGS sequence"/>
</dbReference>
<proteinExistence type="predicted"/>